<keyword evidence="7" id="KW-0804">Transcription</keyword>
<dbReference type="GO" id="GO:0009640">
    <property type="term" value="P:photomorphogenesis"/>
    <property type="evidence" value="ECO:0000318"/>
    <property type="project" value="GO_Central"/>
</dbReference>
<name>A0A8I6Y2D7_HORVV</name>
<dbReference type="AlphaFoldDB" id="A0A8I6Y2D7"/>
<keyword evidence="6" id="KW-0805">Transcription regulation</keyword>
<reference evidence="12" key="3">
    <citation type="submission" date="2022-01" db="UniProtKB">
        <authorList>
            <consortium name="EnsemblPlants"/>
        </authorList>
    </citation>
    <scope>IDENTIFICATION</scope>
    <source>
        <strain evidence="12">subsp. vulgare</strain>
    </source>
</reference>
<feature type="region of interest" description="Disordered" evidence="10">
    <location>
        <begin position="244"/>
        <end position="282"/>
    </location>
</feature>
<organism evidence="12 13">
    <name type="scientific">Hordeum vulgare subsp. vulgare</name>
    <name type="common">Domesticated barley</name>
    <dbReference type="NCBI Taxonomy" id="112509"/>
    <lineage>
        <taxon>Eukaryota</taxon>
        <taxon>Viridiplantae</taxon>
        <taxon>Streptophyta</taxon>
        <taxon>Embryophyta</taxon>
        <taxon>Tracheophyta</taxon>
        <taxon>Spermatophyta</taxon>
        <taxon>Magnoliopsida</taxon>
        <taxon>Liliopsida</taxon>
        <taxon>Poales</taxon>
        <taxon>Poaceae</taxon>
        <taxon>BOP clade</taxon>
        <taxon>Pooideae</taxon>
        <taxon>Triticodae</taxon>
        <taxon>Triticeae</taxon>
        <taxon>Hordeinae</taxon>
        <taxon>Hordeum</taxon>
    </lineage>
</organism>
<protein>
    <recommendedName>
        <fullName evidence="11">B box-type domain-containing protein</fullName>
    </recommendedName>
</protein>
<dbReference type="SMART" id="SM00336">
    <property type="entry name" value="BBOX"/>
    <property type="match status" value="2"/>
</dbReference>
<accession>A0A8I6Y2D7</accession>
<comment type="subcellular location">
    <subcellularLocation>
        <location evidence="1">Nucleus</location>
    </subcellularLocation>
</comment>
<dbReference type="GO" id="GO:0005634">
    <property type="term" value="C:nucleus"/>
    <property type="evidence" value="ECO:0000318"/>
    <property type="project" value="GO_Central"/>
</dbReference>
<evidence type="ECO:0000256" key="7">
    <source>
        <dbReference type="ARBA" id="ARBA00023163"/>
    </source>
</evidence>
<dbReference type="InterPro" id="IPR000315">
    <property type="entry name" value="Znf_B-box"/>
</dbReference>
<keyword evidence="13" id="KW-1185">Reference proteome</keyword>
<reference evidence="12" key="2">
    <citation type="submission" date="2020-10" db="EMBL/GenBank/DDBJ databases">
        <authorList>
            <person name="Scholz U."/>
            <person name="Mascher M."/>
            <person name="Fiebig A."/>
        </authorList>
    </citation>
    <scope>NUCLEOTIDE SEQUENCE [LARGE SCALE GENOMIC DNA]</scope>
    <source>
        <strain evidence="12">cv. Morex</strain>
    </source>
</reference>
<dbReference type="Gramene" id="HORVU.MOREX.r3.6HG0592870.1">
    <property type="protein sequence ID" value="HORVU.MOREX.r3.6HG0592870.1"/>
    <property type="gene ID" value="HORVU.MOREX.r3.6HG0592870"/>
</dbReference>
<evidence type="ECO:0000256" key="9">
    <source>
        <dbReference type="PROSITE-ProRule" id="PRU00024"/>
    </source>
</evidence>
<feature type="domain" description="B box-type" evidence="11">
    <location>
        <begin position="129"/>
        <end position="176"/>
    </location>
</feature>
<dbReference type="PANTHER" id="PTHR31832:SF41">
    <property type="entry name" value="B-BOX ZINC FINGER PROTEIN 24"/>
    <property type="match status" value="1"/>
</dbReference>
<feature type="domain" description="B box-type" evidence="11">
    <location>
        <begin position="181"/>
        <end position="228"/>
    </location>
</feature>
<evidence type="ECO:0000256" key="2">
    <source>
        <dbReference type="ARBA" id="ARBA00022723"/>
    </source>
</evidence>
<evidence type="ECO:0000256" key="8">
    <source>
        <dbReference type="ARBA" id="ARBA00023242"/>
    </source>
</evidence>
<evidence type="ECO:0000259" key="11">
    <source>
        <dbReference type="PROSITE" id="PS50119"/>
    </source>
</evidence>
<keyword evidence="5" id="KW-0862">Zinc</keyword>
<keyword evidence="8" id="KW-0539">Nucleus</keyword>
<dbReference type="Proteomes" id="UP000011116">
    <property type="component" value="Chromosome 6H"/>
</dbReference>
<keyword evidence="2" id="KW-0479">Metal-binding</keyword>
<dbReference type="GO" id="GO:0008270">
    <property type="term" value="F:zinc ion binding"/>
    <property type="evidence" value="ECO:0007669"/>
    <property type="project" value="UniProtKB-KW"/>
</dbReference>
<dbReference type="GO" id="GO:0006355">
    <property type="term" value="P:regulation of DNA-templated transcription"/>
    <property type="evidence" value="ECO:0000318"/>
    <property type="project" value="GO_Central"/>
</dbReference>
<keyword evidence="4 9" id="KW-0863">Zinc-finger</keyword>
<dbReference type="InterPro" id="IPR051979">
    <property type="entry name" value="B-box_zinc_finger"/>
</dbReference>
<dbReference type="EnsemblPlants" id="HORVU.MOREX.r3.6HG0592870.1">
    <property type="protein sequence ID" value="HORVU.MOREX.r3.6HG0592870.1"/>
    <property type="gene ID" value="HORVU.MOREX.r3.6HG0592870"/>
</dbReference>
<dbReference type="PROSITE" id="PS50119">
    <property type="entry name" value="ZF_BBOX"/>
    <property type="match status" value="2"/>
</dbReference>
<evidence type="ECO:0000256" key="6">
    <source>
        <dbReference type="ARBA" id="ARBA00023015"/>
    </source>
</evidence>
<evidence type="ECO:0000256" key="4">
    <source>
        <dbReference type="ARBA" id="ARBA00022771"/>
    </source>
</evidence>
<dbReference type="Gramene" id="HORVU.MOREX.r2.6HG0491400.1">
    <property type="protein sequence ID" value="HORVU.MOREX.r2.6HG0491400.1"/>
    <property type="gene ID" value="HORVU.MOREX.r2.6HG0491400"/>
</dbReference>
<evidence type="ECO:0000256" key="10">
    <source>
        <dbReference type="SAM" id="MobiDB-lite"/>
    </source>
</evidence>
<sequence length="389" mass="42025">MYVFGACAESAESGSKYQTKSKSRPVPCCFSVGYNHPRSARVHEFPAASFPPQAHLPPSCLLLAAALSHCRGCVHGPALICTTRARLLLDPSPHCQSRLPFFLAAPLSLLRLKPSKALSGQRESKKSRGMKIQCDSCGVAAATVVCCADEAALCARCDVEIHAANKLASKHQRLPLDALGAKLPRCDICQEKAAFIFCVEDRALFCRDCDEPIHVPGTLSGNHQRYLATGIRVGLGPVSTCAAGDHGASHDADHHAPPKVACDHQPPAQPAASAQQVPSPPQFLPQDWAVDELLQFSDYESSDKLHKDSTLGFKELEWFTADMELFHDHAPKGGRAAMEVPEFFASQAADDAAYYRQSRVAATAGVRQSKKARVEIADDEDFFIVPDLG</sequence>
<dbReference type="Gene3D" id="3.30.160.60">
    <property type="entry name" value="Classic Zinc Finger"/>
    <property type="match status" value="1"/>
</dbReference>
<dbReference type="PANTHER" id="PTHR31832">
    <property type="entry name" value="B-BOX ZINC FINGER PROTEIN 22"/>
    <property type="match status" value="1"/>
</dbReference>
<proteinExistence type="predicted"/>
<dbReference type="SMR" id="A0A8I6Y2D7"/>
<evidence type="ECO:0000256" key="1">
    <source>
        <dbReference type="ARBA" id="ARBA00004123"/>
    </source>
</evidence>
<dbReference type="Pfam" id="PF00643">
    <property type="entry name" value="zf-B_box"/>
    <property type="match status" value="1"/>
</dbReference>
<feature type="compositionally biased region" description="Basic and acidic residues" evidence="10">
    <location>
        <begin position="247"/>
        <end position="256"/>
    </location>
</feature>
<evidence type="ECO:0000313" key="13">
    <source>
        <dbReference type="Proteomes" id="UP000011116"/>
    </source>
</evidence>
<reference evidence="13" key="1">
    <citation type="journal article" date="2012" name="Nature">
        <title>A physical, genetic and functional sequence assembly of the barley genome.</title>
        <authorList>
            <consortium name="The International Barley Genome Sequencing Consortium"/>
            <person name="Mayer K.F."/>
            <person name="Waugh R."/>
            <person name="Brown J.W."/>
            <person name="Schulman A."/>
            <person name="Langridge P."/>
            <person name="Platzer M."/>
            <person name="Fincher G.B."/>
            <person name="Muehlbauer G.J."/>
            <person name="Sato K."/>
            <person name="Close T.J."/>
            <person name="Wise R.P."/>
            <person name="Stein N."/>
        </authorList>
    </citation>
    <scope>NUCLEOTIDE SEQUENCE [LARGE SCALE GENOMIC DNA]</scope>
    <source>
        <strain evidence="13">cv. Morex</strain>
    </source>
</reference>
<dbReference type="InterPro" id="IPR049808">
    <property type="entry name" value="CONSTANS-like_Bbox1"/>
</dbReference>
<dbReference type="CDD" id="cd19821">
    <property type="entry name" value="Bbox1_BBX-like"/>
    <property type="match status" value="2"/>
</dbReference>
<keyword evidence="3" id="KW-0677">Repeat</keyword>
<evidence type="ECO:0000256" key="5">
    <source>
        <dbReference type="ARBA" id="ARBA00022833"/>
    </source>
</evidence>
<evidence type="ECO:0000313" key="12">
    <source>
        <dbReference type="EnsemblPlants" id="HORVU.MOREX.r3.6HG0592870.1"/>
    </source>
</evidence>
<evidence type="ECO:0000256" key="3">
    <source>
        <dbReference type="ARBA" id="ARBA00022737"/>
    </source>
</evidence>